<dbReference type="Proteomes" id="UP000217790">
    <property type="component" value="Unassembled WGS sequence"/>
</dbReference>
<organism evidence="1 2">
    <name type="scientific">Armillaria gallica</name>
    <name type="common">Bulbous honey fungus</name>
    <name type="synonym">Armillaria bulbosa</name>
    <dbReference type="NCBI Taxonomy" id="47427"/>
    <lineage>
        <taxon>Eukaryota</taxon>
        <taxon>Fungi</taxon>
        <taxon>Dikarya</taxon>
        <taxon>Basidiomycota</taxon>
        <taxon>Agaricomycotina</taxon>
        <taxon>Agaricomycetes</taxon>
        <taxon>Agaricomycetidae</taxon>
        <taxon>Agaricales</taxon>
        <taxon>Marasmiineae</taxon>
        <taxon>Physalacriaceae</taxon>
        <taxon>Armillaria</taxon>
    </lineage>
</organism>
<protein>
    <submittedName>
        <fullName evidence="1">Uncharacterized protein</fullName>
    </submittedName>
</protein>
<dbReference type="OrthoDB" id="2974126at2759"/>
<gene>
    <name evidence="1" type="ORF">ARMGADRAFT_1039719</name>
</gene>
<dbReference type="InterPro" id="IPR046521">
    <property type="entry name" value="DUF6698"/>
</dbReference>
<evidence type="ECO:0000313" key="2">
    <source>
        <dbReference type="Proteomes" id="UP000217790"/>
    </source>
</evidence>
<dbReference type="Pfam" id="PF20414">
    <property type="entry name" value="DUF6698"/>
    <property type="match status" value="1"/>
</dbReference>
<accession>A0A2H3CXV6</accession>
<evidence type="ECO:0000313" key="1">
    <source>
        <dbReference type="EMBL" id="PBK80923.1"/>
    </source>
</evidence>
<dbReference type="EMBL" id="KZ293738">
    <property type="protein sequence ID" value="PBK80923.1"/>
    <property type="molecule type" value="Genomic_DNA"/>
</dbReference>
<dbReference type="InParanoid" id="A0A2H3CXV6"/>
<keyword evidence="2" id="KW-1185">Reference proteome</keyword>
<name>A0A2H3CXV6_ARMGA</name>
<dbReference type="AlphaFoldDB" id="A0A2H3CXV6"/>
<dbReference type="STRING" id="47427.A0A2H3CXV6"/>
<proteinExistence type="predicted"/>
<reference evidence="2" key="1">
    <citation type="journal article" date="2017" name="Nat. Ecol. Evol.">
        <title>Genome expansion and lineage-specific genetic innovations in the forest pathogenic fungi Armillaria.</title>
        <authorList>
            <person name="Sipos G."/>
            <person name="Prasanna A.N."/>
            <person name="Walter M.C."/>
            <person name="O'Connor E."/>
            <person name="Balint B."/>
            <person name="Krizsan K."/>
            <person name="Kiss B."/>
            <person name="Hess J."/>
            <person name="Varga T."/>
            <person name="Slot J."/>
            <person name="Riley R."/>
            <person name="Boka B."/>
            <person name="Rigling D."/>
            <person name="Barry K."/>
            <person name="Lee J."/>
            <person name="Mihaltcheva S."/>
            <person name="LaButti K."/>
            <person name="Lipzen A."/>
            <person name="Waldron R."/>
            <person name="Moloney N.M."/>
            <person name="Sperisen C."/>
            <person name="Kredics L."/>
            <person name="Vagvoelgyi C."/>
            <person name="Patrignani A."/>
            <person name="Fitzpatrick D."/>
            <person name="Nagy I."/>
            <person name="Doyle S."/>
            <person name="Anderson J.B."/>
            <person name="Grigoriev I.V."/>
            <person name="Gueldener U."/>
            <person name="Muensterkoetter M."/>
            <person name="Nagy L.G."/>
        </authorList>
    </citation>
    <scope>NUCLEOTIDE SEQUENCE [LARGE SCALE GENOMIC DNA]</scope>
    <source>
        <strain evidence="2">Ar21-2</strain>
    </source>
</reference>
<dbReference type="OMA" id="NEWAIET"/>
<sequence length="217" mass="24355">MEHDITFPEIFSVYKTDQIAVKAVIDILHDGVKKGHATDINKVWTQILTLILEDPHHDAITKPAPTSKSLYGFNHIDTSNGDPTKQEVKKWCNIAKINHIHQVTGCYIVYAACQTRYALSSKNTWCEQDGAFNMNMFYVAIMDLFEQYPDNEWAIETLHWWNQQIFGNAKGCTIITAEKQEHVPESSIRKAAAAHAAHACAKALALALKAESSTDDP</sequence>